<evidence type="ECO:0000313" key="10">
    <source>
        <dbReference type="Proteomes" id="UP000015102"/>
    </source>
</evidence>
<dbReference type="CDD" id="cd00055">
    <property type="entry name" value="EGF_Lam"/>
    <property type="match status" value="1"/>
</dbReference>
<evidence type="ECO:0000256" key="2">
    <source>
        <dbReference type="ARBA" id="ARBA00022729"/>
    </source>
</evidence>
<dbReference type="EMBL" id="CAQQ02086957">
    <property type="status" value="NOT_ANNOTATED_CDS"/>
    <property type="molecule type" value="Genomic_DNA"/>
</dbReference>
<dbReference type="Gene3D" id="2.170.300.10">
    <property type="entry name" value="Tie2 ligand-binding domain superfamily"/>
    <property type="match status" value="2"/>
</dbReference>
<dbReference type="SMART" id="SM00180">
    <property type="entry name" value="EGF_Lam"/>
    <property type="match status" value="6"/>
</dbReference>
<comment type="caution">
    <text evidence="5">Lacks conserved residue(s) required for the propagation of feature annotation.</text>
</comment>
<keyword evidence="10" id="KW-1185">Reference proteome</keyword>
<evidence type="ECO:0000256" key="5">
    <source>
        <dbReference type="PROSITE-ProRule" id="PRU00076"/>
    </source>
</evidence>
<dbReference type="PRINTS" id="PR00011">
    <property type="entry name" value="EGFLAMININ"/>
</dbReference>
<reference evidence="9" key="2">
    <citation type="submission" date="2015-06" db="UniProtKB">
        <authorList>
            <consortium name="EnsemblMetazoa"/>
        </authorList>
    </citation>
    <scope>IDENTIFICATION</scope>
</reference>
<dbReference type="InterPro" id="IPR002049">
    <property type="entry name" value="LE_dom"/>
</dbReference>
<dbReference type="Proteomes" id="UP000015102">
    <property type="component" value="Unassembled WGS sequence"/>
</dbReference>
<evidence type="ECO:0000256" key="7">
    <source>
        <dbReference type="SAM" id="Phobius"/>
    </source>
</evidence>
<dbReference type="GO" id="GO:0048513">
    <property type="term" value="P:animal organ development"/>
    <property type="evidence" value="ECO:0007669"/>
    <property type="project" value="UniProtKB-ARBA"/>
</dbReference>
<dbReference type="STRING" id="36166.T1GK46"/>
<dbReference type="GO" id="GO:0048731">
    <property type="term" value="P:system development"/>
    <property type="evidence" value="ECO:0007669"/>
    <property type="project" value="UniProtKB-ARBA"/>
</dbReference>
<dbReference type="SMART" id="SM00181">
    <property type="entry name" value="EGF"/>
    <property type="match status" value="6"/>
</dbReference>
<dbReference type="Pfam" id="PF00053">
    <property type="entry name" value="EGF_laminin"/>
    <property type="match status" value="2"/>
</dbReference>
<feature type="disulfide bond" evidence="5">
    <location>
        <begin position="231"/>
        <end position="240"/>
    </location>
</feature>
<keyword evidence="7" id="KW-1133">Transmembrane helix</keyword>
<keyword evidence="3" id="KW-0677">Repeat</keyword>
<dbReference type="OMA" id="SCIQGRY"/>
<dbReference type="AlphaFoldDB" id="T1GK46"/>
<feature type="region of interest" description="Disordered" evidence="6">
    <location>
        <begin position="535"/>
        <end position="586"/>
    </location>
</feature>
<dbReference type="EnsemblMetazoa" id="MESCA003861-RA">
    <property type="protein sequence ID" value="MESCA003861-PA"/>
    <property type="gene ID" value="MESCA003861"/>
</dbReference>
<dbReference type="PANTHER" id="PTHR24043">
    <property type="entry name" value="SCAVENGER RECEPTOR CLASS F"/>
    <property type="match status" value="1"/>
</dbReference>
<keyword evidence="2" id="KW-0732">Signal</keyword>
<dbReference type="FunFam" id="2.170.300.10:FF:000002">
    <property type="entry name" value="Multiple epidermal growth factor-like domains 10"/>
    <property type="match status" value="2"/>
</dbReference>
<keyword evidence="7" id="KW-0812">Transmembrane</keyword>
<dbReference type="PROSITE" id="PS00022">
    <property type="entry name" value="EGF_1"/>
    <property type="match status" value="3"/>
</dbReference>
<accession>T1GK46</accession>
<evidence type="ECO:0000256" key="1">
    <source>
        <dbReference type="ARBA" id="ARBA00022536"/>
    </source>
</evidence>
<dbReference type="InterPro" id="IPR000742">
    <property type="entry name" value="EGF"/>
</dbReference>
<evidence type="ECO:0000259" key="8">
    <source>
        <dbReference type="PROSITE" id="PS50026"/>
    </source>
</evidence>
<name>T1GK46_MEGSC</name>
<reference evidence="10" key="1">
    <citation type="submission" date="2013-02" db="EMBL/GenBank/DDBJ databases">
        <authorList>
            <person name="Hughes D."/>
        </authorList>
    </citation>
    <scope>NUCLEOTIDE SEQUENCE</scope>
    <source>
        <strain>Durham</strain>
        <strain evidence="10">NC isolate 2 -- Noor lab</strain>
    </source>
</reference>
<dbReference type="PANTHER" id="PTHR24043:SF8">
    <property type="entry name" value="EGF-LIKE DOMAIN-CONTAINING PROTEIN"/>
    <property type="match status" value="1"/>
</dbReference>
<proteinExistence type="predicted"/>
<feature type="compositionally biased region" description="Basic and acidic residues" evidence="6">
    <location>
        <begin position="537"/>
        <end position="547"/>
    </location>
</feature>
<dbReference type="HOGENOM" id="CLU_465616_0_0_1"/>
<keyword evidence="1 5" id="KW-0245">EGF-like domain</keyword>
<evidence type="ECO:0000256" key="6">
    <source>
        <dbReference type="SAM" id="MobiDB-lite"/>
    </source>
</evidence>
<sequence length="586" mass="65435">MCHPWTGECICKPGWTSQQCNRPCPLLKYGKKCEHTCDCKSGSKCSPVDGKCICWPGLYGEKCELTCPEGKYGQDCKENCDCQNGATCQGETGRCLCKPGWKNYKCDRPCDKNTYGHECGKTCECHNGAACNPENGECLCAAGWTGKLCDKKCEPGFYGHGCELKCECNMTNTKACEATNGTCHCINDWGGYIGPNCEHACPVLYFGQDCRQRCQCANGGECNHITGECKCQPGWTGSNCSLACPDNSYGPNCVHKCLCKHSKGCRKNDGLCICLKGWTGSTCEDICPEGFFGDHCLDSCNCPNQNFICHPADGCVCRRGFRGDNCDQNASEQFVDDHERLYSETSSAGLTWGIVLALMLVGVIIAVAFYYRRKVSNLKTEMQHVQYITDPHHPDRHNFDNPVYGYPGSDSAHLINGVRPKLNNLDRSNGNGLIRDWDDNSNASSRGERFFFQMFKNWTYSVQYNSDILQKNMNADMTNPNTYHTIEPADHVYAEINQKEGYKADPDEYDHLDYSRPSHSKPQYHKMNDTVLNINSDEEKPSNHKNIDVLPKIPENGDAKLTNGQKQFKETDSDDDEEEVEGAKMQ</sequence>
<dbReference type="EMBL" id="CAQQ02086958">
    <property type="status" value="NOT_ANNOTATED_CDS"/>
    <property type="molecule type" value="Genomic_DNA"/>
</dbReference>
<evidence type="ECO:0000313" key="9">
    <source>
        <dbReference type="EnsemblMetazoa" id="MESCA003861-PA"/>
    </source>
</evidence>
<dbReference type="GO" id="GO:0005044">
    <property type="term" value="F:scavenger receptor activity"/>
    <property type="evidence" value="ECO:0007669"/>
    <property type="project" value="InterPro"/>
</dbReference>
<evidence type="ECO:0000256" key="3">
    <source>
        <dbReference type="ARBA" id="ARBA00022737"/>
    </source>
</evidence>
<dbReference type="PROSITE" id="PS50026">
    <property type="entry name" value="EGF_3"/>
    <property type="match status" value="2"/>
</dbReference>
<keyword evidence="4 5" id="KW-1015">Disulfide bond</keyword>
<feature type="domain" description="EGF-like" evidence="8">
    <location>
        <begin position="115"/>
        <end position="150"/>
    </location>
</feature>
<feature type="transmembrane region" description="Helical" evidence="7">
    <location>
        <begin position="350"/>
        <end position="371"/>
    </location>
</feature>
<dbReference type="InterPro" id="IPR042635">
    <property type="entry name" value="MEGF10/SREC1/2-like"/>
</dbReference>
<evidence type="ECO:0000256" key="4">
    <source>
        <dbReference type="ARBA" id="ARBA00023157"/>
    </source>
</evidence>
<feature type="disulfide bond" evidence="5">
    <location>
        <begin position="140"/>
        <end position="149"/>
    </location>
</feature>
<protein>
    <recommendedName>
        <fullName evidence="8">EGF-like domain-containing protein</fullName>
    </recommendedName>
</protein>
<organism evidence="9 10">
    <name type="scientific">Megaselia scalaris</name>
    <name type="common">Humpbacked fly</name>
    <name type="synonym">Phora scalaris</name>
    <dbReference type="NCBI Taxonomy" id="36166"/>
    <lineage>
        <taxon>Eukaryota</taxon>
        <taxon>Metazoa</taxon>
        <taxon>Ecdysozoa</taxon>
        <taxon>Arthropoda</taxon>
        <taxon>Hexapoda</taxon>
        <taxon>Insecta</taxon>
        <taxon>Pterygota</taxon>
        <taxon>Neoptera</taxon>
        <taxon>Endopterygota</taxon>
        <taxon>Diptera</taxon>
        <taxon>Brachycera</taxon>
        <taxon>Muscomorpha</taxon>
        <taxon>Platypezoidea</taxon>
        <taxon>Phoridae</taxon>
        <taxon>Megaseliini</taxon>
        <taxon>Megaselia</taxon>
    </lineage>
</organism>
<keyword evidence="7" id="KW-0472">Membrane</keyword>
<feature type="domain" description="EGF-like" evidence="8">
    <location>
        <begin position="211"/>
        <end position="241"/>
    </location>
</feature>